<dbReference type="Pfam" id="PF07686">
    <property type="entry name" value="V-set"/>
    <property type="match status" value="1"/>
</dbReference>
<evidence type="ECO:0000259" key="10">
    <source>
        <dbReference type="PROSITE" id="PS50853"/>
    </source>
</evidence>
<sequence>MLIPFVAVFSSILALTSAQVTQLKEVQAVTKGTAHLPCNILPPEQSINDSVALVVWYKDDAKPIYSLDSRAKTSGASEIGTHWKDDNVLDGRSYFRTSSDPATLSIDNVQETDEALYRCRVDFKTSPTRNYKVKLTVIVPPQKPTIFDDRGKEVSAKTEPYEEGSELKLTCIVTGGKPSPWIRWWRDGTMIDTSDANTSFPNVKDNQLSVASLDRGYLNAVYTCQASNNNISHPATTRVTIDMHLKPMSVSITTPYQPLSADRDYEIECESVGSRPPAKITWWRNNKELTSFTEKVSEDENVTTSILTIRPAIKDNGGRLICRADNPKVARDALEEVWKLDVTYVPRIELKLGSNLNPHDIEEGDDVYFDCNIDANPKAYKVVWKHNNHMIQLNQKSGVIVSNEALALQNVKRDQSGNYTCIASNVEGDGESNVVSLKVMYKPICKDSGKTTIGAGKNEEARVLCEVESYPKPDGFQWSLNNTGGPTDIPPERFQNSLQLSLSTLSYVPQSELDYGTVMCWATNTAGRQEEPCVFQIIPAGKPDQPSNCTLVNQTMTSVEVDCAEGYDGGQQQFFQLEVYDYGSDFLSYNQSSPRANFAVHGLLPGALLRLRIYAYNGKGRSESIFLEAYTLKVAEKQTGPPAPFAVTPVVVVLMVATVVMVTFSIVVFAAIKIRGGRGGSPSNSRPPKKKTKGAVRADVREVYESDDPNPDVIPCNKESDYQLVFNGGTKEDLIESAKDRNTSMYVSLQPKISSNLQNGDLFKSCSKRKSDEYHDDVHTGRALSGGGVDLRTKSSDGPLSYCHLDESHQGLSPVGMQLPHREIISVRTPLMGNQPESCV</sequence>
<proteinExistence type="predicted"/>
<keyword evidence="2 7" id="KW-0812">Transmembrane</keyword>
<dbReference type="EMBL" id="GDHC01005991">
    <property type="protein sequence ID" value="JAQ12638.1"/>
    <property type="molecule type" value="Transcribed_RNA"/>
</dbReference>
<feature type="domain" description="Ig-like" evidence="9">
    <location>
        <begin position="443"/>
        <end position="535"/>
    </location>
</feature>
<dbReference type="AlphaFoldDB" id="A0A146LYE1"/>
<dbReference type="SUPFAM" id="SSF48726">
    <property type="entry name" value="Immunoglobulin"/>
    <property type="match status" value="5"/>
</dbReference>
<dbReference type="GO" id="GO:0016020">
    <property type="term" value="C:membrane"/>
    <property type="evidence" value="ECO:0007669"/>
    <property type="project" value="UniProtKB-SubCell"/>
</dbReference>
<dbReference type="InterPro" id="IPR013106">
    <property type="entry name" value="Ig_V-set"/>
</dbReference>
<dbReference type="SUPFAM" id="SSF49265">
    <property type="entry name" value="Fibronectin type III"/>
    <property type="match status" value="1"/>
</dbReference>
<evidence type="ECO:0000256" key="4">
    <source>
        <dbReference type="ARBA" id="ARBA00023136"/>
    </source>
</evidence>
<evidence type="ECO:0000256" key="2">
    <source>
        <dbReference type="ARBA" id="ARBA00022692"/>
    </source>
</evidence>
<dbReference type="Gene3D" id="2.60.40.10">
    <property type="entry name" value="Immunoglobulins"/>
    <property type="match status" value="6"/>
</dbReference>
<organism evidence="11">
    <name type="scientific">Lygus hesperus</name>
    <name type="common">Western plant bug</name>
    <dbReference type="NCBI Taxonomy" id="30085"/>
    <lineage>
        <taxon>Eukaryota</taxon>
        <taxon>Metazoa</taxon>
        <taxon>Ecdysozoa</taxon>
        <taxon>Arthropoda</taxon>
        <taxon>Hexapoda</taxon>
        <taxon>Insecta</taxon>
        <taxon>Pterygota</taxon>
        <taxon>Neoptera</taxon>
        <taxon>Paraneoptera</taxon>
        <taxon>Hemiptera</taxon>
        <taxon>Heteroptera</taxon>
        <taxon>Panheteroptera</taxon>
        <taxon>Cimicomorpha</taxon>
        <taxon>Miridae</taxon>
        <taxon>Mirini</taxon>
        <taxon>Lygus</taxon>
    </lineage>
</organism>
<dbReference type="Pfam" id="PF08205">
    <property type="entry name" value="C2-set_2"/>
    <property type="match status" value="1"/>
</dbReference>
<dbReference type="InterPro" id="IPR013162">
    <property type="entry name" value="CD80_C2-set"/>
</dbReference>
<comment type="subcellular location">
    <subcellularLocation>
        <location evidence="1">Membrane</location>
        <topology evidence="1">Single-pass membrane protein</topology>
    </subcellularLocation>
</comment>
<dbReference type="InterPro" id="IPR003598">
    <property type="entry name" value="Ig_sub2"/>
</dbReference>
<feature type="domain" description="Ig-like" evidence="9">
    <location>
        <begin position="144"/>
        <end position="240"/>
    </location>
</feature>
<accession>A0A146LYE1</accession>
<dbReference type="PANTHER" id="PTHR23278">
    <property type="entry name" value="SIDESTEP PROTEIN"/>
    <property type="match status" value="1"/>
</dbReference>
<evidence type="ECO:0000256" key="7">
    <source>
        <dbReference type="SAM" id="Phobius"/>
    </source>
</evidence>
<evidence type="ECO:0000313" key="11">
    <source>
        <dbReference type="EMBL" id="JAQ12638.1"/>
    </source>
</evidence>
<name>A0A146LYE1_LYGHE</name>
<dbReference type="SMART" id="SM00408">
    <property type="entry name" value="IGc2"/>
    <property type="match status" value="4"/>
</dbReference>
<keyword evidence="3 7" id="KW-1133">Transmembrane helix</keyword>
<dbReference type="SMART" id="SM00060">
    <property type="entry name" value="FN3"/>
    <property type="match status" value="1"/>
</dbReference>
<feature type="domain" description="Ig-like" evidence="9">
    <location>
        <begin position="247"/>
        <end position="341"/>
    </location>
</feature>
<evidence type="ECO:0000256" key="5">
    <source>
        <dbReference type="ARBA" id="ARBA00023157"/>
    </source>
</evidence>
<dbReference type="InterPro" id="IPR003599">
    <property type="entry name" value="Ig_sub"/>
</dbReference>
<evidence type="ECO:0000256" key="6">
    <source>
        <dbReference type="SAM" id="MobiDB-lite"/>
    </source>
</evidence>
<dbReference type="InterPro" id="IPR003961">
    <property type="entry name" value="FN3_dom"/>
</dbReference>
<dbReference type="InterPro" id="IPR036179">
    <property type="entry name" value="Ig-like_dom_sf"/>
</dbReference>
<evidence type="ECO:0000256" key="8">
    <source>
        <dbReference type="SAM" id="SignalP"/>
    </source>
</evidence>
<feature type="chain" id="PRO_5007527478" evidence="8">
    <location>
        <begin position="19"/>
        <end position="840"/>
    </location>
</feature>
<feature type="domain" description="Fibronectin type-III" evidence="10">
    <location>
        <begin position="545"/>
        <end position="637"/>
    </location>
</feature>
<dbReference type="InterPro" id="IPR007110">
    <property type="entry name" value="Ig-like_dom"/>
</dbReference>
<protein>
    <submittedName>
        <fullName evidence="11">Kin of IRRE-like protein 3</fullName>
    </submittedName>
</protein>
<dbReference type="InterPro" id="IPR013783">
    <property type="entry name" value="Ig-like_fold"/>
</dbReference>
<keyword evidence="8" id="KW-0732">Signal</keyword>
<feature type="transmembrane region" description="Helical" evidence="7">
    <location>
        <begin position="646"/>
        <end position="672"/>
    </location>
</feature>
<dbReference type="PROSITE" id="PS50853">
    <property type="entry name" value="FN3"/>
    <property type="match status" value="1"/>
</dbReference>
<gene>
    <name evidence="11" type="primary">KIRREL3</name>
    <name evidence="11" type="ORF">g.66512</name>
</gene>
<dbReference type="Pfam" id="PF13927">
    <property type="entry name" value="Ig_3"/>
    <property type="match status" value="2"/>
</dbReference>
<evidence type="ECO:0000256" key="3">
    <source>
        <dbReference type="ARBA" id="ARBA00022989"/>
    </source>
</evidence>
<evidence type="ECO:0000256" key="1">
    <source>
        <dbReference type="ARBA" id="ARBA00004167"/>
    </source>
</evidence>
<keyword evidence="5" id="KW-1015">Disulfide bond</keyword>
<feature type="domain" description="Ig-like" evidence="9">
    <location>
        <begin position="4"/>
        <end position="136"/>
    </location>
</feature>
<evidence type="ECO:0000259" key="9">
    <source>
        <dbReference type="PROSITE" id="PS50835"/>
    </source>
</evidence>
<dbReference type="PANTHER" id="PTHR23278:SF19">
    <property type="entry name" value="OBSCURIN"/>
    <property type="match status" value="1"/>
</dbReference>
<feature type="signal peptide" evidence="8">
    <location>
        <begin position="1"/>
        <end position="18"/>
    </location>
</feature>
<feature type="region of interest" description="Disordered" evidence="6">
    <location>
        <begin position="677"/>
        <end position="696"/>
    </location>
</feature>
<dbReference type="SMART" id="SM00409">
    <property type="entry name" value="IG"/>
    <property type="match status" value="4"/>
</dbReference>
<dbReference type="InterPro" id="IPR036116">
    <property type="entry name" value="FN3_sf"/>
</dbReference>
<dbReference type="PROSITE" id="PS50835">
    <property type="entry name" value="IG_LIKE"/>
    <property type="match status" value="5"/>
</dbReference>
<feature type="domain" description="Ig-like" evidence="9">
    <location>
        <begin position="346"/>
        <end position="438"/>
    </location>
</feature>
<reference evidence="11" key="1">
    <citation type="journal article" date="2016" name="Gigascience">
        <title>De novo construction of an expanded transcriptome assembly for the western tarnished plant bug, Lygus hesperus.</title>
        <authorList>
            <person name="Tassone E.E."/>
            <person name="Geib S.M."/>
            <person name="Hall B."/>
            <person name="Fabrick J.A."/>
            <person name="Brent C.S."/>
            <person name="Hull J.J."/>
        </authorList>
    </citation>
    <scope>NUCLEOTIDE SEQUENCE</scope>
</reference>
<dbReference type="CDD" id="cd00063">
    <property type="entry name" value="FN3"/>
    <property type="match status" value="1"/>
</dbReference>
<keyword evidence="4 7" id="KW-0472">Membrane</keyword>